<keyword evidence="5" id="KW-0411">Iron-sulfur</keyword>
<dbReference type="InterPro" id="IPR036922">
    <property type="entry name" value="Rieske_2Fe-2S_sf"/>
</dbReference>
<proteinExistence type="predicted"/>
<dbReference type="InterPro" id="IPR017941">
    <property type="entry name" value="Rieske_2Fe-2S"/>
</dbReference>
<evidence type="ECO:0000256" key="3">
    <source>
        <dbReference type="ARBA" id="ARBA00023002"/>
    </source>
</evidence>
<evidence type="ECO:0000259" key="6">
    <source>
        <dbReference type="PROSITE" id="PS51296"/>
    </source>
</evidence>
<gene>
    <name evidence="7" type="ORF">A6V36_33825</name>
</gene>
<keyword evidence="2" id="KW-0479">Metal-binding</keyword>
<evidence type="ECO:0000313" key="7">
    <source>
        <dbReference type="EMBL" id="OAJ56545.1"/>
    </source>
</evidence>
<reference evidence="7 8" key="1">
    <citation type="submission" date="2016-04" db="EMBL/GenBank/DDBJ databases">
        <title>Reclassification of Paraburkholderia panaciterrae (Farh et al. 2015) Dobritsa &amp; Samadpour 2016 as a later homotypic synonym of Paraburkholderia ginsengiterrae (Farh et al. 2015) Dobritsa &amp; Samadpour 2016.</title>
        <authorList>
            <person name="Dobritsa A.P."/>
            <person name="Kutumbaka K."/>
            <person name="Samadpour M."/>
        </authorList>
    </citation>
    <scope>NUCLEOTIDE SEQUENCE [LARGE SCALE GENOMIC DNA]</scope>
    <source>
        <strain evidence="7 8">DCY85-1</strain>
    </source>
</reference>
<keyword evidence="1" id="KW-0001">2Fe-2S</keyword>
<dbReference type="CDD" id="cd03469">
    <property type="entry name" value="Rieske_RO_Alpha_N"/>
    <property type="match status" value="1"/>
</dbReference>
<comment type="caution">
    <text evidence="7">The sequence shown here is derived from an EMBL/GenBank/DDBJ whole genome shotgun (WGS) entry which is preliminary data.</text>
</comment>
<dbReference type="PROSITE" id="PS51296">
    <property type="entry name" value="RIESKE"/>
    <property type="match status" value="1"/>
</dbReference>
<evidence type="ECO:0000256" key="5">
    <source>
        <dbReference type="ARBA" id="ARBA00023014"/>
    </source>
</evidence>
<evidence type="ECO:0000256" key="1">
    <source>
        <dbReference type="ARBA" id="ARBA00022714"/>
    </source>
</evidence>
<dbReference type="PANTHER" id="PTHR21266">
    <property type="entry name" value="IRON-SULFUR DOMAIN CONTAINING PROTEIN"/>
    <property type="match status" value="1"/>
</dbReference>
<protein>
    <recommendedName>
        <fullName evidence="6">Rieske domain-containing protein</fullName>
    </recommendedName>
</protein>
<evidence type="ECO:0000256" key="4">
    <source>
        <dbReference type="ARBA" id="ARBA00023004"/>
    </source>
</evidence>
<name>A0ABX2URS3_9BURK</name>
<organism evidence="7 8">
    <name type="scientific">Paraburkholderia ginsengiterrae</name>
    <dbReference type="NCBI Taxonomy" id="1462993"/>
    <lineage>
        <taxon>Bacteria</taxon>
        <taxon>Pseudomonadati</taxon>
        <taxon>Pseudomonadota</taxon>
        <taxon>Betaproteobacteria</taxon>
        <taxon>Burkholderiales</taxon>
        <taxon>Burkholderiaceae</taxon>
        <taxon>Paraburkholderia</taxon>
    </lineage>
</organism>
<dbReference type="SUPFAM" id="SSF50022">
    <property type="entry name" value="ISP domain"/>
    <property type="match status" value="1"/>
</dbReference>
<dbReference type="SUPFAM" id="SSF55961">
    <property type="entry name" value="Bet v1-like"/>
    <property type="match status" value="1"/>
</dbReference>
<dbReference type="Proteomes" id="UP000077961">
    <property type="component" value="Unassembled WGS sequence"/>
</dbReference>
<evidence type="ECO:0000313" key="8">
    <source>
        <dbReference type="Proteomes" id="UP000077961"/>
    </source>
</evidence>
<dbReference type="Pfam" id="PF00355">
    <property type="entry name" value="Rieske"/>
    <property type="match status" value="1"/>
</dbReference>
<dbReference type="PANTHER" id="PTHR21266:SF60">
    <property type="entry name" value="3-KETOSTEROID-9-ALPHA-MONOOXYGENASE, OXYGENASE COMPONENT"/>
    <property type="match status" value="1"/>
</dbReference>
<dbReference type="Gene3D" id="2.102.10.10">
    <property type="entry name" value="Rieske [2Fe-2S] iron-sulphur domain"/>
    <property type="match status" value="1"/>
</dbReference>
<feature type="domain" description="Rieske" evidence="6">
    <location>
        <begin position="42"/>
        <end position="144"/>
    </location>
</feature>
<keyword evidence="4" id="KW-0408">Iron</keyword>
<accession>A0ABX2URS3</accession>
<sequence length="344" mass="38565">METKMTDETLANEAAKPSRLVDARGRGTKIEFRGEEEFHACWYPVALSSEVERGSLIGAPFLDGRVIVYRTSDGIAHVRSAYCRHLGADLSVGRLVNDTVQCPFHFWRYDVAGSCVDVPAGDPPPPYAKLFSYPTAESLGLIWAFNGETPLHPAPHFEQSEAALVIEAYRNPLPMKVESSIVFLNSFDLQHFRVVHGMPIEVDLDRVTEHEHTLGYEARVSTPEFGEVVQDRRLWGVNTVTIASETGGRKFYQLHSLCPVENHATQGFLVSATPAADFAEDDSARALLAQSREYALRLVNEDAPIFDTLSFRRDNLTASDRFLAFGIQYIRRYPRAHPGRELIR</sequence>
<keyword evidence="3" id="KW-0560">Oxidoreductase</keyword>
<dbReference type="EMBL" id="LXJZ01000186">
    <property type="protein sequence ID" value="OAJ56545.1"/>
    <property type="molecule type" value="Genomic_DNA"/>
</dbReference>
<keyword evidence="8" id="KW-1185">Reference proteome</keyword>
<evidence type="ECO:0000256" key="2">
    <source>
        <dbReference type="ARBA" id="ARBA00022723"/>
    </source>
</evidence>
<dbReference type="InterPro" id="IPR050584">
    <property type="entry name" value="Cholesterol_7-desaturase"/>
</dbReference>